<keyword evidence="3" id="KW-1185">Reference proteome</keyword>
<name>A0ABU6S039_9FABA</name>
<organism evidence="2 3">
    <name type="scientific">Stylosanthes scabra</name>
    <dbReference type="NCBI Taxonomy" id="79078"/>
    <lineage>
        <taxon>Eukaryota</taxon>
        <taxon>Viridiplantae</taxon>
        <taxon>Streptophyta</taxon>
        <taxon>Embryophyta</taxon>
        <taxon>Tracheophyta</taxon>
        <taxon>Spermatophyta</taxon>
        <taxon>Magnoliopsida</taxon>
        <taxon>eudicotyledons</taxon>
        <taxon>Gunneridae</taxon>
        <taxon>Pentapetalae</taxon>
        <taxon>rosids</taxon>
        <taxon>fabids</taxon>
        <taxon>Fabales</taxon>
        <taxon>Fabaceae</taxon>
        <taxon>Papilionoideae</taxon>
        <taxon>50 kb inversion clade</taxon>
        <taxon>dalbergioids sensu lato</taxon>
        <taxon>Dalbergieae</taxon>
        <taxon>Pterocarpus clade</taxon>
        <taxon>Stylosanthes</taxon>
    </lineage>
</organism>
<protein>
    <recommendedName>
        <fullName evidence="4">CCHC-type domain-containing protein</fullName>
    </recommendedName>
</protein>
<evidence type="ECO:0008006" key="4">
    <source>
        <dbReference type="Google" id="ProtNLM"/>
    </source>
</evidence>
<accession>A0ABU6S039</accession>
<reference evidence="2 3" key="1">
    <citation type="journal article" date="2023" name="Plants (Basel)">
        <title>Bridging the Gap: Combining Genomics and Transcriptomics Approaches to Understand Stylosanthes scabra, an Orphan Legume from the Brazilian Caatinga.</title>
        <authorList>
            <person name="Ferreira-Neto J.R.C."/>
            <person name="da Silva M.D."/>
            <person name="Binneck E."/>
            <person name="de Melo N.F."/>
            <person name="da Silva R.H."/>
            <person name="de Melo A.L.T.M."/>
            <person name="Pandolfi V."/>
            <person name="Bustamante F.O."/>
            <person name="Brasileiro-Vidal A.C."/>
            <person name="Benko-Iseppon A.M."/>
        </authorList>
    </citation>
    <scope>NUCLEOTIDE SEQUENCE [LARGE SCALE GENOMIC DNA]</scope>
    <source>
        <tissue evidence="2">Leaves</tissue>
    </source>
</reference>
<feature type="compositionally biased region" description="Acidic residues" evidence="1">
    <location>
        <begin position="108"/>
        <end position="121"/>
    </location>
</feature>
<proteinExistence type="predicted"/>
<sequence>MSDPKEAFRMRYGALWASALSVCYLGAHGAEAYDEALTALLRATRVLEALVPPGDRGRGEGRNREHCDIADPPIVRSKGAPKGSTNSKNARRCGRCKGVGHDRRNCDYVEDEHADSPEEEGSGAGEVRYQGSQKRQRRTRH</sequence>
<feature type="compositionally biased region" description="Basic and acidic residues" evidence="1">
    <location>
        <begin position="55"/>
        <end position="69"/>
    </location>
</feature>
<gene>
    <name evidence="2" type="ORF">PIB30_107820</name>
</gene>
<feature type="region of interest" description="Disordered" evidence="1">
    <location>
        <begin position="51"/>
        <end position="141"/>
    </location>
</feature>
<dbReference type="Proteomes" id="UP001341840">
    <property type="component" value="Unassembled WGS sequence"/>
</dbReference>
<dbReference type="EMBL" id="JASCZI010034960">
    <property type="protein sequence ID" value="MED6129423.1"/>
    <property type="molecule type" value="Genomic_DNA"/>
</dbReference>
<evidence type="ECO:0000313" key="3">
    <source>
        <dbReference type="Proteomes" id="UP001341840"/>
    </source>
</evidence>
<evidence type="ECO:0000313" key="2">
    <source>
        <dbReference type="EMBL" id="MED6129423.1"/>
    </source>
</evidence>
<evidence type="ECO:0000256" key="1">
    <source>
        <dbReference type="SAM" id="MobiDB-lite"/>
    </source>
</evidence>
<comment type="caution">
    <text evidence="2">The sequence shown here is derived from an EMBL/GenBank/DDBJ whole genome shotgun (WGS) entry which is preliminary data.</text>
</comment>